<accession>A0A8I6SDE8</accession>
<dbReference type="PANTHER" id="PTHR23231">
    <property type="entry name" value="GERM CELL-LESS PROTEIN"/>
    <property type="match status" value="1"/>
</dbReference>
<dbReference type="RefSeq" id="XP_014262355.1">
    <property type="nucleotide sequence ID" value="XM_014406869.2"/>
</dbReference>
<name>A0A8I6SDE8_CIMLE</name>
<dbReference type="Pfam" id="PF00651">
    <property type="entry name" value="BTB"/>
    <property type="match status" value="1"/>
</dbReference>
<dbReference type="SUPFAM" id="SSF54695">
    <property type="entry name" value="POZ domain"/>
    <property type="match status" value="1"/>
</dbReference>
<organism evidence="3 4">
    <name type="scientific">Cimex lectularius</name>
    <name type="common">Bed bug</name>
    <name type="synonym">Acanthia lectularia</name>
    <dbReference type="NCBI Taxonomy" id="79782"/>
    <lineage>
        <taxon>Eukaryota</taxon>
        <taxon>Metazoa</taxon>
        <taxon>Ecdysozoa</taxon>
        <taxon>Arthropoda</taxon>
        <taxon>Hexapoda</taxon>
        <taxon>Insecta</taxon>
        <taxon>Pterygota</taxon>
        <taxon>Neoptera</taxon>
        <taxon>Paraneoptera</taxon>
        <taxon>Hemiptera</taxon>
        <taxon>Heteroptera</taxon>
        <taxon>Panheteroptera</taxon>
        <taxon>Cimicomorpha</taxon>
        <taxon>Cimicidae</taxon>
        <taxon>Cimex</taxon>
    </lineage>
</organism>
<dbReference type="EnsemblMetazoa" id="XM_014406869.2">
    <property type="protein sequence ID" value="XP_014262355.1"/>
    <property type="gene ID" value="LOC106674251"/>
</dbReference>
<dbReference type="KEGG" id="clec:106674251"/>
<evidence type="ECO:0000313" key="4">
    <source>
        <dbReference type="Proteomes" id="UP000494040"/>
    </source>
</evidence>
<dbReference type="InterPro" id="IPR043380">
    <property type="entry name" value="Gcl-like"/>
</dbReference>
<dbReference type="InterPro" id="IPR011333">
    <property type="entry name" value="SKP1/BTB/POZ_sf"/>
</dbReference>
<dbReference type="Proteomes" id="UP000494040">
    <property type="component" value="Unassembled WGS sequence"/>
</dbReference>
<evidence type="ECO:0000313" key="3">
    <source>
        <dbReference type="EnsemblMetazoa" id="XP_014262355.1"/>
    </source>
</evidence>
<feature type="domain" description="BTB" evidence="2">
    <location>
        <begin position="73"/>
        <end position="143"/>
    </location>
</feature>
<dbReference type="GeneID" id="106674251"/>
<evidence type="ECO:0000259" key="2">
    <source>
        <dbReference type="PROSITE" id="PS50097"/>
    </source>
</evidence>
<dbReference type="SMART" id="SM00225">
    <property type="entry name" value="BTB"/>
    <property type="match status" value="1"/>
</dbReference>
<evidence type="ECO:0000256" key="1">
    <source>
        <dbReference type="ARBA" id="ARBA00022473"/>
    </source>
</evidence>
<protein>
    <recommendedName>
        <fullName evidence="2">BTB domain-containing protein</fullName>
    </recommendedName>
</protein>
<dbReference type="PANTHER" id="PTHR23231:SF17">
    <property type="entry name" value="BTB DOMAIN-CONTAINING PROTEIN"/>
    <property type="match status" value="1"/>
</dbReference>
<dbReference type="OrthoDB" id="6359943at2759"/>
<reference evidence="3" key="1">
    <citation type="submission" date="2022-01" db="UniProtKB">
        <authorList>
            <consortium name="EnsemblMetazoa"/>
        </authorList>
    </citation>
    <scope>IDENTIFICATION</scope>
</reference>
<proteinExistence type="predicted"/>
<keyword evidence="4" id="KW-1185">Reference proteome</keyword>
<sequence>MGNLWSAVIDYCPEGVIRTVSNSYIRHREKRKKDAIDIEESHLIDSLHSPKRRKLTCTAHYIFQALYVEGKDSDITVNILDKDWKLHKIYLGQSQYFNSMFSGSWNESKKSYISIKVEDPNITEEALAAVFGSFYQDEIIVEPRVVVGVLAASTMFQLEGLIEQCYEIMLETISPITVVQYYHASCRYGAQKVKSKVIDWFSVNLTDYYYKNPARLKEIDVELMNVILSNPDLCVIQTEMTLYSLLRRWMYNRLNVDMDTSDCSKEPEPFFCNGEGDVPFLMSETGREFEPIFRRLRLGHLLLHVKDLLNISKDKIIPEAWMLEAYKTQWVNLLRVLSGSDKGPTSVDEEFFNMNSIRCGREIHSGDNRSWRWNWFSFGVDLVWSIVDNSILVRRQRTYLDYTLVDNSHNILVRLDLLTFDEQRQVKKLMKTDIINLSLTRSQETKLLSFDSEFEYPLFIFVKILLTSPAKTVASS</sequence>
<dbReference type="Gene3D" id="3.30.710.10">
    <property type="entry name" value="Potassium Channel Kv1.1, Chain A"/>
    <property type="match status" value="1"/>
</dbReference>
<dbReference type="GO" id="GO:0007281">
    <property type="term" value="P:germ cell development"/>
    <property type="evidence" value="ECO:0007669"/>
    <property type="project" value="InterPro"/>
</dbReference>
<dbReference type="OMA" id="TGFNYGM"/>
<keyword evidence="1" id="KW-0217">Developmental protein</keyword>
<dbReference type="PROSITE" id="PS50097">
    <property type="entry name" value="BTB"/>
    <property type="match status" value="1"/>
</dbReference>
<dbReference type="InterPro" id="IPR000210">
    <property type="entry name" value="BTB/POZ_dom"/>
</dbReference>
<dbReference type="AlphaFoldDB" id="A0A8I6SDE8"/>